<dbReference type="PRINTS" id="PR00171">
    <property type="entry name" value="SUGRTRNSPORT"/>
</dbReference>
<evidence type="ECO:0000256" key="9">
    <source>
        <dbReference type="SAM" id="Phobius"/>
    </source>
</evidence>
<dbReference type="GO" id="GO:0015149">
    <property type="term" value="F:hexose transmembrane transporter activity"/>
    <property type="evidence" value="ECO:0007669"/>
    <property type="project" value="TreeGrafter"/>
</dbReference>
<name>A0A1Y1USL9_9TREE</name>
<evidence type="ECO:0000256" key="2">
    <source>
        <dbReference type="ARBA" id="ARBA00010992"/>
    </source>
</evidence>
<dbReference type="InterPro" id="IPR045263">
    <property type="entry name" value="GLUT"/>
</dbReference>
<keyword evidence="5 9" id="KW-1133">Transmembrane helix</keyword>
<dbReference type="PANTHER" id="PTHR23503">
    <property type="entry name" value="SOLUTE CARRIER FAMILY 2"/>
    <property type="match status" value="1"/>
</dbReference>
<evidence type="ECO:0000256" key="1">
    <source>
        <dbReference type="ARBA" id="ARBA00004141"/>
    </source>
</evidence>
<dbReference type="SUPFAM" id="SSF103473">
    <property type="entry name" value="MFS general substrate transporter"/>
    <property type="match status" value="1"/>
</dbReference>
<feature type="transmembrane region" description="Helical" evidence="9">
    <location>
        <begin position="185"/>
        <end position="204"/>
    </location>
</feature>
<comment type="catalytic activity">
    <reaction evidence="7">
        <text>myo-inositol(out) + H(+)(out) = myo-inositol(in) + H(+)(in)</text>
        <dbReference type="Rhea" id="RHEA:60364"/>
        <dbReference type="ChEBI" id="CHEBI:15378"/>
        <dbReference type="ChEBI" id="CHEBI:17268"/>
    </reaction>
</comment>
<keyword evidence="4 9" id="KW-0812">Transmembrane</keyword>
<feature type="transmembrane region" description="Helical" evidence="9">
    <location>
        <begin position="54"/>
        <end position="78"/>
    </location>
</feature>
<reference evidence="11 12" key="1">
    <citation type="submission" date="2017-03" db="EMBL/GenBank/DDBJ databases">
        <title>Widespread Adenine N6-methylation of Active Genes in Fungi.</title>
        <authorList>
            <consortium name="DOE Joint Genome Institute"/>
            <person name="Mondo S.J."/>
            <person name="Dannebaum R.O."/>
            <person name="Kuo R.C."/>
            <person name="Louie K.B."/>
            <person name="Bewick A.J."/>
            <person name="Labutti K."/>
            <person name="Haridas S."/>
            <person name="Kuo A."/>
            <person name="Salamov A."/>
            <person name="Ahrendt S.R."/>
            <person name="Lau R."/>
            <person name="Bowen B.P."/>
            <person name="Lipzen A."/>
            <person name="Sullivan W."/>
            <person name="Andreopoulos W.B."/>
            <person name="Clum A."/>
            <person name="Lindquist E."/>
            <person name="Daum C."/>
            <person name="Northen T.R."/>
            <person name="Ramamoorthy G."/>
            <person name="Schmitz R.J."/>
            <person name="Gryganskyi A."/>
            <person name="Culley D."/>
            <person name="Magnuson J."/>
            <person name="James T.Y."/>
            <person name="O'Malley M.A."/>
            <person name="Stajich J.E."/>
            <person name="Spatafora J.W."/>
            <person name="Visel A."/>
            <person name="Grigoriev I.V."/>
        </authorList>
    </citation>
    <scope>NUCLEOTIDE SEQUENCE [LARGE SCALE GENOMIC DNA]</scope>
    <source>
        <strain evidence="11 12">NRRL Y-17943</strain>
    </source>
</reference>
<dbReference type="InParanoid" id="A0A1Y1USL9"/>
<evidence type="ECO:0000256" key="8">
    <source>
        <dbReference type="SAM" id="MobiDB-lite"/>
    </source>
</evidence>
<organism evidence="11 12">
    <name type="scientific">Kockovaella imperatae</name>
    <dbReference type="NCBI Taxonomy" id="4999"/>
    <lineage>
        <taxon>Eukaryota</taxon>
        <taxon>Fungi</taxon>
        <taxon>Dikarya</taxon>
        <taxon>Basidiomycota</taxon>
        <taxon>Agaricomycotina</taxon>
        <taxon>Tremellomycetes</taxon>
        <taxon>Tremellales</taxon>
        <taxon>Cuniculitremaceae</taxon>
        <taxon>Kockovaella</taxon>
    </lineage>
</organism>
<comment type="caution">
    <text evidence="11">The sequence shown here is derived from an EMBL/GenBank/DDBJ whole genome shotgun (WGS) entry which is preliminary data.</text>
</comment>
<sequence length="455" mass="47983">MTQQSALYPILWACTSSWYFGFHLSELNFPSASLMCTEVEKGIFGLQNCLDITIYRYGLITALFTVGGLVGSLASSWLVQSRGVKGGITITAWLNVVGALAMAFAPNWIVLALGRFIVGLSSGAAICLVPPFLALIAKSSPSLRNRSGQIGTLNQMGIVIGLFTAQVAGLALTGKKGNIPGKWRYIVVLSGIVALLQVFAASVVQSPSTDEQKRSPSVARAADPEADEGSPLLDAQPSSSSDKQMSIRELLSNSSTRGPTILCAAILGLQQLSGVNAVMFYSTPVLKPILPTAAGLIGLQITGINALMTVVAIFLVDRLGRRPLLLASAGMMAICSALLAHGLDSSMNVLSATAIILFIVGFSFGLGPIPFILVSEMVPSPGIPALASLSLSLNWVANFFIAMFFLPLRDALASPPKNGGTEREGVGRVFYVFTAVCTLIFIIVWRGLGAKQRGE</sequence>
<dbReference type="InterPro" id="IPR003663">
    <property type="entry name" value="Sugar/inositol_transpt"/>
</dbReference>
<proteinExistence type="inferred from homology"/>
<dbReference type="Proteomes" id="UP000193218">
    <property type="component" value="Unassembled WGS sequence"/>
</dbReference>
<keyword evidence="12" id="KW-1185">Reference proteome</keyword>
<dbReference type="InterPro" id="IPR005828">
    <property type="entry name" value="MFS_sugar_transport-like"/>
</dbReference>
<feature type="domain" description="Major facilitator superfamily (MFS) profile" evidence="10">
    <location>
        <begin position="9"/>
        <end position="452"/>
    </location>
</feature>
<comment type="similarity">
    <text evidence="2">Belongs to the major facilitator superfamily. Sugar transporter (TC 2.A.1.1) family.</text>
</comment>
<feature type="transmembrane region" description="Helical" evidence="9">
    <location>
        <begin position="293"/>
        <end position="316"/>
    </location>
</feature>
<feature type="transmembrane region" description="Helical" evidence="9">
    <location>
        <begin position="116"/>
        <end position="136"/>
    </location>
</feature>
<evidence type="ECO:0000256" key="4">
    <source>
        <dbReference type="ARBA" id="ARBA00022692"/>
    </source>
</evidence>
<dbReference type="STRING" id="4999.A0A1Y1USL9"/>
<dbReference type="InterPro" id="IPR020846">
    <property type="entry name" value="MFS_dom"/>
</dbReference>
<evidence type="ECO:0000256" key="6">
    <source>
        <dbReference type="ARBA" id="ARBA00023136"/>
    </source>
</evidence>
<dbReference type="GeneID" id="33556663"/>
<feature type="transmembrane region" description="Helical" evidence="9">
    <location>
        <begin position="323"/>
        <end position="343"/>
    </location>
</feature>
<dbReference type="GO" id="GO:0016020">
    <property type="term" value="C:membrane"/>
    <property type="evidence" value="ECO:0007669"/>
    <property type="project" value="UniProtKB-SubCell"/>
</dbReference>
<dbReference type="InterPro" id="IPR036259">
    <property type="entry name" value="MFS_trans_sf"/>
</dbReference>
<evidence type="ECO:0000259" key="10">
    <source>
        <dbReference type="PROSITE" id="PS50850"/>
    </source>
</evidence>
<dbReference type="Gene3D" id="1.20.1250.20">
    <property type="entry name" value="MFS general substrate transporter like domains"/>
    <property type="match status" value="1"/>
</dbReference>
<dbReference type="EMBL" id="NBSH01000002">
    <property type="protein sequence ID" value="ORX40195.1"/>
    <property type="molecule type" value="Genomic_DNA"/>
</dbReference>
<evidence type="ECO:0000256" key="7">
    <source>
        <dbReference type="ARBA" id="ARBA00049119"/>
    </source>
</evidence>
<comment type="subcellular location">
    <subcellularLocation>
        <location evidence="1">Membrane</location>
        <topology evidence="1">Multi-pass membrane protein</topology>
    </subcellularLocation>
</comment>
<dbReference type="OrthoDB" id="4540492at2759"/>
<feature type="transmembrane region" description="Helical" evidence="9">
    <location>
        <begin position="428"/>
        <end position="448"/>
    </location>
</feature>
<feature type="transmembrane region" description="Helical" evidence="9">
    <location>
        <begin position="349"/>
        <end position="374"/>
    </location>
</feature>
<dbReference type="PROSITE" id="PS00216">
    <property type="entry name" value="SUGAR_TRANSPORT_1"/>
    <property type="match status" value="1"/>
</dbReference>
<evidence type="ECO:0000313" key="11">
    <source>
        <dbReference type="EMBL" id="ORX40195.1"/>
    </source>
</evidence>
<dbReference type="PROSITE" id="PS50850">
    <property type="entry name" value="MFS"/>
    <property type="match status" value="1"/>
</dbReference>
<dbReference type="InterPro" id="IPR005829">
    <property type="entry name" value="Sugar_transporter_CS"/>
</dbReference>
<gene>
    <name evidence="11" type="ORF">BD324DRAFT_616737</name>
</gene>
<feature type="transmembrane region" description="Helical" evidence="9">
    <location>
        <begin position="156"/>
        <end position="173"/>
    </location>
</feature>
<evidence type="ECO:0000256" key="3">
    <source>
        <dbReference type="ARBA" id="ARBA00022448"/>
    </source>
</evidence>
<feature type="transmembrane region" description="Helical" evidence="9">
    <location>
        <begin position="90"/>
        <end position="110"/>
    </location>
</feature>
<dbReference type="PANTHER" id="PTHR23503:SF8">
    <property type="entry name" value="FACILITATED GLUCOSE TRANSPORTER PROTEIN 1"/>
    <property type="match status" value="1"/>
</dbReference>
<feature type="region of interest" description="Disordered" evidence="8">
    <location>
        <begin position="209"/>
        <end position="246"/>
    </location>
</feature>
<accession>A0A1Y1USL9</accession>
<keyword evidence="3" id="KW-0813">Transport</keyword>
<protein>
    <submittedName>
        <fullName evidence="11">Vacuolar membrane protein</fullName>
    </submittedName>
</protein>
<dbReference type="RefSeq" id="XP_021873980.1">
    <property type="nucleotide sequence ID" value="XM_022014855.1"/>
</dbReference>
<keyword evidence="6 9" id="KW-0472">Membrane</keyword>
<dbReference type="AlphaFoldDB" id="A0A1Y1USL9"/>
<evidence type="ECO:0000313" key="12">
    <source>
        <dbReference type="Proteomes" id="UP000193218"/>
    </source>
</evidence>
<feature type="transmembrane region" description="Helical" evidence="9">
    <location>
        <begin position="386"/>
        <end position="408"/>
    </location>
</feature>
<dbReference type="Pfam" id="PF00083">
    <property type="entry name" value="Sugar_tr"/>
    <property type="match status" value="1"/>
</dbReference>
<evidence type="ECO:0000256" key="5">
    <source>
        <dbReference type="ARBA" id="ARBA00022989"/>
    </source>
</evidence>